<accession>A0A914XBJ4</accession>
<evidence type="ECO:0000256" key="1">
    <source>
        <dbReference type="ARBA" id="ARBA00022771"/>
    </source>
</evidence>
<dbReference type="PROSITE" id="PS50089">
    <property type="entry name" value="ZF_RING_2"/>
    <property type="match status" value="1"/>
</dbReference>
<proteinExistence type="predicted"/>
<dbReference type="InterPro" id="IPR001841">
    <property type="entry name" value="Znf_RING"/>
</dbReference>
<reference evidence="6" key="1">
    <citation type="submission" date="2022-11" db="UniProtKB">
        <authorList>
            <consortium name="WormBaseParasite"/>
        </authorList>
    </citation>
    <scope>IDENTIFICATION</scope>
</reference>
<dbReference type="PANTHER" id="PTHR21578:SF9">
    <property type="entry name" value="RING-TYPE DOMAIN-CONTAINING PROTEIN"/>
    <property type="match status" value="1"/>
</dbReference>
<dbReference type="GO" id="GO:0008270">
    <property type="term" value="F:zinc ion binding"/>
    <property type="evidence" value="ECO:0007669"/>
    <property type="project" value="UniProtKB-KW"/>
</dbReference>
<sequence length="287" mass="31711">MSRYRLIFNGVERDVARLHVNSISTIFRLERTGIILVDTDNYVCEWDDILEVFEGVDTATQPFTVEGMLNRSSTIAAQSPSFASQNIVSSPRASRVPTINEKLQESTGFEGLVICDVAGAVIVNDDYTKAPEYWGFGRAAAANARKYFALPPLPAVDVANQSDSAILSAVRLPDEEIKRIAQAVVRANHEEPIKQLLKCIVCSDCAKNPAVCTKCTRIVGCYDCLVLWFHTNNESELDGTDELAVPGDDSNHQQCPLCRADWDPNVAEALNFFPLKGFEALHAFYFA</sequence>
<dbReference type="Gene3D" id="3.30.40.10">
    <property type="entry name" value="Zinc/RING finger domain, C3HC4 (zinc finger)"/>
    <property type="match status" value="1"/>
</dbReference>
<evidence type="ECO:0000256" key="3">
    <source>
        <dbReference type="PROSITE-ProRule" id="PRU00175"/>
    </source>
</evidence>
<dbReference type="InterPro" id="IPR013083">
    <property type="entry name" value="Znf_RING/FYVE/PHD"/>
</dbReference>
<keyword evidence="2" id="KW-0862">Zinc</keyword>
<dbReference type="PANTHER" id="PTHR21578">
    <property type="entry name" value="PROTEIN CBG03826"/>
    <property type="match status" value="1"/>
</dbReference>
<name>A0A914XBJ4_9BILA</name>
<organism evidence="5 6">
    <name type="scientific">Plectus sambesii</name>
    <dbReference type="NCBI Taxonomy" id="2011161"/>
    <lineage>
        <taxon>Eukaryota</taxon>
        <taxon>Metazoa</taxon>
        <taxon>Ecdysozoa</taxon>
        <taxon>Nematoda</taxon>
        <taxon>Chromadorea</taxon>
        <taxon>Plectida</taxon>
        <taxon>Plectina</taxon>
        <taxon>Plectoidea</taxon>
        <taxon>Plectidae</taxon>
        <taxon>Plectus</taxon>
    </lineage>
</organism>
<evidence type="ECO:0000259" key="4">
    <source>
        <dbReference type="PROSITE" id="PS50089"/>
    </source>
</evidence>
<evidence type="ECO:0000256" key="2">
    <source>
        <dbReference type="ARBA" id="ARBA00022833"/>
    </source>
</evidence>
<evidence type="ECO:0000313" key="6">
    <source>
        <dbReference type="WBParaSite" id="PSAMB.scaffold7248size7952.g29821.t1"/>
    </source>
</evidence>
<keyword evidence="1 3" id="KW-0479">Metal-binding</keyword>
<protein>
    <submittedName>
        <fullName evidence="6">RING-type domain-containing protein</fullName>
    </submittedName>
</protein>
<dbReference type="Proteomes" id="UP000887566">
    <property type="component" value="Unplaced"/>
</dbReference>
<dbReference type="AlphaFoldDB" id="A0A914XBJ4"/>
<keyword evidence="5" id="KW-1185">Reference proteome</keyword>
<keyword evidence="1 3" id="KW-0863">Zinc-finger</keyword>
<feature type="domain" description="RING-type" evidence="4">
    <location>
        <begin position="199"/>
        <end position="259"/>
    </location>
</feature>
<evidence type="ECO:0000313" key="5">
    <source>
        <dbReference type="Proteomes" id="UP000887566"/>
    </source>
</evidence>
<dbReference type="WBParaSite" id="PSAMB.scaffold7248size7952.g29821.t1">
    <property type="protein sequence ID" value="PSAMB.scaffold7248size7952.g29821.t1"/>
    <property type="gene ID" value="PSAMB.scaffold7248size7952.g29821"/>
</dbReference>